<dbReference type="AlphaFoldDB" id="A0A151MCI0"/>
<feature type="compositionally biased region" description="Low complexity" evidence="1">
    <location>
        <begin position="194"/>
        <end position="213"/>
    </location>
</feature>
<evidence type="ECO:0000256" key="1">
    <source>
        <dbReference type="SAM" id="MobiDB-lite"/>
    </source>
</evidence>
<dbReference type="InterPro" id="IPR043197">
    <property type="entry name" value="Plakin"/>
</dbReference>
<dbReference type="FunFam" id="1.20.58.60:FF:000001">
    <property type="entry name" value="Microtubule-actin cross-linking factor 1"/>
    <property type="match status" value="1"/>
</dbReference>
<dbReference type="GO" id="GO:0005882">
    <property type="term" value="C:intermediate filament"/>
    <property type="evidence" value="ECO:0007669"/>
    <property type="project" value="TreeGrafter"/>
</dbReference>
<dbReference type="GO" id="GO:0016020">
    <property type="term" value="C:membrane"/>
    <property type="evidence" value="ECO:0007669"/>
    <property type="project" value="TreeGrafter"/>
</dbReference>
<dbReference type="SMART" id="SM00150">
    <property type="entry name" value="SPEC"/>
    <property type="match status" value="2"/>
</dbReference>
<feature type="region of interest" description="Disordered" evidence="1">
    <location>
        <begin position="190"/>
        <end position="213"/>
    </location>
</feature>
<dbReference type="PANTHER" id="PTHR23169">
    <property type="entry name" value="ENVOPLAKIN"/>
    <property type="match status" value="1"/>
</dbReference>
<sequence>MDWLYRAEPQLCEEAPVGGDRDLVSDLMDKHKVFQKELGKRASCIKMLKRSVRDLTRGSSSADSQWLQKQMEELSTRWDLVCKLSVSKQARLEAALRQAEEFHTLVQAFLGRLCESEKALKYGVFPEEEAAVQECQSQLQELMKTLQCQQLELECIASLGEEILAACHPDAIITIKSWITVARSRFQEVRARGPEPAAGGARPPGLSRGPETR</sequence>
<keyword evidence="3" id="KW-1185">Reference proteome</keyword>
<proteinExistence type="predicted"/>
<dbReference type="GO" id="GO:0005737">
    <property type="term" value="C:cytoplasm"/>
    <property type="evidence" value="ECO:0007669"/>
    <property type="project" value="TreeGrafter"/>
</dbReference>
<reference evidence="2 3" key="1">
    <citation type="journal article" date="2012" name="Genome Biol.">
        <title>Sequencing three crocodilian genomes to illuminate the evolution of archosaurs and amniotes.</title>
        <authorList>
            <person name="St John J.A."/>
            <person name="Braun E.L."/>
            <person name="Isberg S.R."/>
            <person name="Miles L.G."/>
            <person name="Chong A.Y."/>
            <person name="Gongora J."/>
            <person name="Dalzell P."/>
            <person name="Moran C."/>
            <person name="Bed'hom B."/>
            <person name="Abzhanov A."/>
            <person name="Burgess S.C."/>
            <person name="Cooksey A.M."/>
            <person name="Castoe T.A."/>
            <person name="Crawford N.G."/>
            <person name="Densmore L.D."/>
            <person name="Drew J.C."/>
            <person name="Edwards S.V."/>
            <person name="Faircloth B.C."/>
            <person name="Fujita M.K."/>
            <person name="Greenwold M.J."/>
            <person name="Hoffmann F.G."/>
            <person name="Howard J.M."/>
            <person name="Iguchi T."/>
            <person name="Janes D.E."/>
            <person name="Khan S.Y."/>
            <person name="Kohno S."/>
            <person name="de Koning A.J."/>
            <person name="Lance S.L."/>
            <person name="McCarthy F.M."/>
            <person name="McCormack J.E."/>
            <person name="Merchant M.E."/>
            <person name="Peterson D.G."/>
            <person name="Pollock D.D."/>
            <person name="Pourmand N."/>
            <person name="Raney B.J."/>
            <person name="Roessler K.A."/>
            <person name="Sanford J.R."/>
            <person name="Sawyer R.H."/>
            <person name="Schmidt C.J."/>
            <person name="Triplett E.W."/>
            <person name="Tuberville T.D."/>
            <person name="Venegas-Anaya M."/>
            <person name="Howard J.T."/>
            <person name="Jarvis E.D."/>
            <person name="Guillette L.J.Jr."/>
            <person name="Glenn T.C."/>
            <person name="Green R.E."/>
            <person name="Ray D.A."/>
        </authorList>
    </citation>
    <scope>NUCLEOTIDE SEQUENCE [LARGE SCALE GENOMIC DNA]</scope>
    <source>
        <strain evidence="2">KSC_2009_1</strain>
    </source>
</reference>
<accession>A0A151MCI0</accession>
<dbReference type="Proteomes" id="UP000050525">
    <property type="component" value="Unassembled WGS sequence"/>
</dbReference>
<name>A0A151MCI0_ALLMI</name>
<dbReference type="STRING" id="8496.A0A151MCI0"/>
<organism evidence="2 3">
    <name type="scientific">Alligator mississippiensis</name>
    <name type="common">American alligator</name>
    <dbReference type="NCBI Taxonomy" id="8496"/>
    <lineage>
        <taxon>Eukaryota</taxon>
        <taxon>Metazoa</taxon>
        <taxon>Chordata</taxon>
        <taxon>Craniata</taxon>
        <taxon>Vertebrata</taxon>
        <taxon>Euteleostomi</taxon>
        <taxon>Archelosauria</taxon>
        <taxon>Archosauria</taxon>
        <taxon>Crocodylia</taxon>
        <taxon>Alligatoridae</taxon>
        <taxon>Alligatorinae</taxon>
        <taxon>Alligator</taxon>
    </lineage>
</organism>
<protein>
    <submittedName>
        <fullName evidence="2">Uncharacterized protein</fullName>
    </submittedName>
</protein>
<dbReference type="SUPFAM" id="SSF46966">
    <property type="entry name" value="Spectrin repeat"/>
    <property type="match status" value="2"/>
</dbReference>
<dbReference type="GO" id="GO:0045104">
    <property type="term" value="P:intermediate filament cytoskeleton organization"/>
    <property type="evidence" value="ECO:0007669"/>
    <property type="project" value="InterPro"/>
</dbReference>
<dbReference type="InterPro" id="IPR002017">
    <property type="entry name" value="Spectrin_repeat"/>
</dbReference>
<comment type="caution">
    <text evidence="2">The sequence shown here is derived from an EMBL/GenBank/DDBJ whole genome shotgun (WGS) entry which is preliminary data.</text>
</comment>
<evidence type="ECO:0000313" key="2">
    <source>
        <dbReference type="EMBL" id="KYO22202.1"/>
    </source>
</evidence>
<dbReference type="PANTHER" id="PTHR23169:SF33">
    <property type="entry name" value="MICROTUBULE-ACTIN CROSS-LINKING FACTOR 1, ISOFORMS 1_2_3_5"/>
    <property type="match status" value="1"/>
</dbReference>
<dbReference type="GO" id="GO:0042060">
    <property type="term" value="P:wound healing"/>
    <property type="evidence" value="ECO:0007669"/>
    <property type="project" value="TreeGrafter"/>
</dbReference>
<dbReference type="Pfam" id="PF00435">
    <property type="entry name" value="Spectrin"/>
    <property type="match status" value="2"/>
</dbReference>
<gene>
    <name evidence="2" type="ORF">Y1Q_0010424</name>
</gene>
<dbReference type="CDD" id="cd00176">
    <property type="entry name" value="SPEC"/>
    <property type="match status" value="1"/>
</dbReference>
<dbReference type="Gene3D" id="1.20.58.60">
    <property type="match status" value="2"/>
</dbReference>
<evidence type="ECO:0000313" key="3">
    <source>
        <dbReference type="Proteomes" id="UP000050525"/>
    </source>
</evidence>
<dbReference type="GO" id="GO:0005198">
    <property type="term" value="F:structural molecule activity"/>
    <property type="evidence" value="ECO:0007669"/>
    <property type="project" value="TreeGrafter"/>
</dbReference>
<dbReference type="InterPro" id="IPR018159">
    <property type="entry name" value="Spectrin/alpha-actinin"/>
</dbReference>
<dbReference type="EMBL" id="AKHW03006268">
    <property type="protein sequence ID" value="KYO22202.1"/>
    <property type="molecule type" value="Genomic_DNA"/>
</dbReference>